<proteinExistence type="predicted"/>
<keyword evidence="1" id="KW-1133">Transmembrane helix</keyword>
<name>X1B0M0_9ZZZZ</name>
<dbReference type="AlphaFoldDB" id="X1B0M0"/>
<sequence length="64" mass="7304">MIQKIGMVMVGFAALVLLVISSFIIVYEKELTQWRETPPEWVWLIMFWLVAVGMVGCVMSLLGE</sequence>
<organism evidence="2">
    <name type="scientific">marine sediment metagenome</name>
    <dbReference type="NCBI Taxonomy" id="412755"/>
    <lineage>
        <taxon>unclassified sequences</taxon>
        <taxon>metagenomes</taxon>
        <taxon>ecological metagenomes</taxon>
    </lineage>
</organism>
<accession>X1B0M0</accession>
<gene>
    <name evidence="2" type="ORF">S01H4_27138</name>
</gene>
<keyword evidence="1" id="KW-0472">Membrane</keyword>
<protein>
    <submittedName>
        <fullName evidence="2">Uncharacterized protein</fullName>
    </submittedName>
</protein>
<keyword evidence="1" id="KW-0812">Transmembrane</keyword>
<feature type="transmembrane region" description="Helical" evidence="1">
    <location>
        <begin position="41"/>
        <end position="62"/>
    </location>
</feature>
<evidence type="ECO:0000313" key="2">
    <source>
        <dbReference type="EMBL" id="GAG89274.1"/>
    </source>
</evidence>
<reference evidence="2" key="1">
    <citation type="journal article" date="2014" name="Front. Microbiol.">
        <title>High frequency of phylogenetically diverse reductive dehalogenase-homologous genes in deep subseafloor sedimentary metagenomes.</title>
        <authorList>
            <person name="Kawai M."/>
            <person name="Futagami T."/>
            <person name="Toyoda A."/>
            <person name="Takaki Y."/>
            <person name="Nishi S."/>
            <person name="Hori S."/>
            <person name="Arai W."/>
            <person name="Tsubouchi T."/>
            <person name="Morono Y."/>
            <person name="Uchiyama I."/>
            <person name="Ito T."/>
            <person name="Fujiyama A."/>
            <person name="Inagaki F."/>
            <person name="Takami H."/>
        </authorList>
    </citation>
    <scope>NUCLEOTIDE SEQUENCE</scope>
    <source>
        <strain evidence="2">Expedition CK06-06</strain>
    </source>
</reference>
<comment type="caution">
    <text evidence="2">The sequence shown here is derived from an EMBL/GenBank/DDBJ whole genome shotgun (WGS) entry which is preliminary data.</text>
</comment>
<feature type="transmembrane region" description="Helical" evidence="1">
    <location>
        <begin position="7"/>
        <end position="26"/>
    </location>
</feature>
<evidence type="ECO:0000256" key="1">
    <source>
        <dbReference type="SAM" id="Phobius"/>
    </source>
</evidence>
<dbReference type="EMBL" id="BART01013200">
    <property type="protein sequence ID" value="GAG89274.1"/>
    <property type="molecule type" value="Genomic_DNA"/>
</dbReference>